<accession>A0A1E3QQ39</accession>
<dbReference type="STRING" id="984486.A0A1E3QQ39"/>
<comment type="similarity">
    <text evidence="1">Belongs to the complex I LYR family.</text>
</comment>
<organism evidence="3 4">
    <name type="scientific">Babjeviella inositovora NRRL Y-12698</name>
    <dbReference type="NCBI Taxonomy" id="984486"/>
    <lineage>
        <taxon>Eukaryota</taxon>
        <taxon>Fungi</taxon>
        <taxon>Dikarya</taxon>
        <taxon>Ascomycota</taxon>
        <taxon>Saccharomycotina</taxon>
        <taxon>Pichiomycetes</taxon>
        <taxon>Serinales incertae sedis</taxon>
        <taxon>Babjeviella</taxon>
    </lineage>
</organism>
<dbReference type="AlphaFoldDB" id="A0A1E3QQ39"/>
<evidence type="ECO:0000256" key="1">
    <source>
        <dbReference type="ARBA" id="ARBA00009508"/>
    </source>
</evidence>
<dbReference type="EMBL" id="KV454431">
    <property type="protein sequence ID" value="ODQ79813.1"/>
    <property type="molecule type" value="Genomic_DNA"/>
</dbReference>
<feature type="domain" description="Complex 1 LYR protein" evidence="2">
    <location>
        <begin position="3"/>
        <end position="54"/>
    </location>
</feature>
<dbReference type="PANTHER" id="PTHR13166:SF7">
    <property type="entry name" value="LYR MOTIF-CONTAINING PROTEIN 4"/>
    <property type="match status" value="1"/>
</dbReference>
<keyword evidence="4" id="KW-1185">Reference proteome</keyword>
<evidence type="ECO:0000313" key="3">
    <source>
        <dbReference type="EMBL" id="ODQ79813.1"/>
    </source>
</evidence>
<dbReference type="Proteomes" id="UP000094336">
    <property type="component" value="Unassembled WGS sequence"/>
</dbReference>
<dbReference type="PANTHER" id="PTHR13166">
    <property type="entry name" value="PROTEIN C6ORF149"/>
    <property type="match status" value="1"/>
</dbReference>
<dbReference type="OrthoDB" id="275715at2759"/>
<reference evidence="4" key="1">
    <citation type="submission" date="2016-05" db="EMBL/GenBank/DDBJ databases">
        <title>Comparative genomics of biotechnologically important yeasts.</title>
        <authorList>
            <consortium name="DOE Joint Genome Institute"/>
            <person name="Riley R."/>
            <person name="Haridas S."/>
            <person name="Wolfe K.H."/>
            <person name="Lopes M.R."/>
            <person name="Hittinger C.T."/>
            <person name="Goker M."/>
            <person name="Salamov A."/>
            <person name="Wisecaver J."/>
            <person name="Long T.M."/>
            <person name="Aerts A.L."/>
            <person name="Barry K."/>
            <person name="Choi C."/>
            <person name="Clum A."/>
            <person name="Coughlan A.Y."/>
            <person name="Deshpande S."/>
            <person name="Douglass A.P."/>
            <person name="Hanson S.J."/>
            <person name="Klenk H.-P."/>
            <person name="Labutti K."/>
            <person name="Lapidus A."/>
            <person name="Lindquist E."/>
            <person name="Lipzen A."/>
            <person name="Meier-Kolthoff J.P."/>
            <person name="Ohm R.A."/>
            <person name="Otillar R.P."/>
            <person name="Pangilinan J."/>
            <person name="Peng Y."/>
            <person name="Rokas A."/>
            <person name="Rosa C.A."/>
            <person name="Scheuner C."/>
            <person name="Sibirny A.A."/>
            <person name="Slot J.C."/>
            <person name="Stielow J.B."/>
            <person name="Sun H."/>
            <person name="Kurtzman C.P."/>
            <person name="Blackwell M."/>
            <person name="Grigoriev I.V."/>
            <person name="Jeffries T.W."/>
        </authorList>
    </citation>
    <scope>NUCLEOTIDE SEQUENCE [LARGE SCALE GENOMIC DNA]</scope>
    <source>
        <strain evidence="4">NRRL Y-12698</strain>
    </source>
</reference>
<protein>
    <recommendedName>
        <fullName evidence="2">Complex 1 LYR protein domain-containing protein</fullName>
    </recommendedName>
</protein>
<evidence type="ECO:0000259" key="2">
    <source>
        <dbReference type="Pfam" id="PF05347"/>
    </source>
</evidence>
<dbReference type="GO" id="GO:0016226">
    <property type="term" value="P:iron-sulfur cluster assembly"/>
    <property type="evidence" value="ECO:0007669"/>
    <property type="project" value="InterPro"/>
</dbReference>
<dbReference type="InterPro" id="IPR051522">
    <property type="entry name" value="ISC_assembly_LYR"/>
</dbReference>
<dbReference type="RefSeq" id="XP_018985141.1">
    <property type="nucleotide sequence ID" value="XM_019128842.1"/>
</dbReference>
<dbReference type="InterPro" id="IPR008011">
    <property type="entry name" value="Complex1_LYR_dom"/>
</dbReference>
<dbReference type="CDD" id="cd20264">
    <property type="entry name" value="Complex1_LYR_LYRM4"/>
    <property type="match status" value="1"/>
</dbReference>
<dbReference type="InterPro" id="IPR045297">
    <property type="entry name" value="Complex1_LYR_LYRM4"/>
</dbReference>
<gene>
    <name evidence="3" type="ORF">BABINDRAFT_161502</name>
</gene>
<proteinExistence type="inferred from homology"/>
<sequence length="81" mass="9160">MSAVSLYKNLLATAAKFDNYNFRSYFVRRINETYAANRTVTDAAELNAIFTKANLDANTLNRQASISQMYTAEKLVVEKLT</sequence>
<dbReference type="GO" id="GO:0005739">
    <property type="term" value="C:mitochondrion"/>
    <property type="evidence" value="ECO:0007669"/>
    <property type="project" value="TreeGrafter"/>
</dbReference>
<dbReference type="Pfam" id="PF05347">
    <property type="entry name" value="Complex1_LYR"/>
    <property type="match status" value="1"/>
</dbReference>
<dbReference type="GeneID" id="30146695"/>
<evidence type="ECO:0000313" key="4">
    <source>
        <dbReference type="Proteomes" id="UP000094336"/>
    </source>
</evidence>
<dbReference type="GO" id="GO:1990221">
    <property type="term" value="C:L-cysteine desulfurase complex"/>
    <property type="evidence" value="ECO:0007669"/>
    <property type="project" value="TreeGrafter"/>
</dbReference>
<name>A0A1E3QQ39_9ASCO</name>